<evidence type="ECO:0000313" key="1">
    <source>
        <dbReference type="EMBL" id="QKG27180.1"/>
    </source>
</evidence>
<sequence>MSNDTVAALWAAHRAAPFPGRLRRIEGPSGESVPALDAYLAGCIHTFLANDGALDPERRRILTDCAADLAALLGSLTEQDAVYVSRLLRAADLISARS</sequence>
<proteinExistence type="predicted"/>
<organism evidence="1 2">
    <name type="scientific">Actinomadura verrucosospora</name>
    <dbReference type="NCBI Taxonomy" id="46165"/>
    <lineage>
        <taxon>Bacteria</taxon>
        <taxon>Bacillati</taxon>
        <taxon>Actinomycetota</taxon>
        <taxon>Actinomycetes</taxon>
        <taxon>Streptosporangiales</taxon>
        <taxon>Thermomonosporaceae</taxon>
        <taxon>Actinomadura</taxon>
    </lineage>
</organism>
<evidence type="ECO:0000313" key="2">
    <source>
        <dbReference type="Proteomes" id="UP000501240"/>
    </source>
</evidence>
<reference evidence="1 2" key="1">
    <citation type="submission" date="2020-05" db="EMBL/GenBank/DDBJ databases">
        <title>Actinomadura verrucosospora NRRL-B18236 (PFL_A860) Genome sequencing and assembly.</title>
        <authorList>
            <person name="Samborskyy M."/>
        </authorList>
    </citation>
    <scope>NUCLEOTIDE SEQUENCE [LARGE SCALE GENOMIC DNA]</scope>
    <source>
        <strain evidence="1 2">NRRL:B18236</strain>
    </source>
</reference>
<gene>
    <name evidence="1" type="ORF">ACTIVE_8833</name>
</gene>
<protein>
    <submittedName>
        <fullName evidence="1">Uncharacterized protein</fullName>
    </submittedName>
</protein>
<name>A0A7D3VZA7_ACTVE</name>
<dbReference type="RefSeq" id="WP_173100506.1">
    <property type="nucleotide sequence ID" value="NZ_CP053892.1"/>
</dbReference>
<keyword evidence="2" id="KW-1185">Reference proteome</keyword>
<dbReference type="Proteomes" id="UP000501240">
    <property type="component" value="Chromosome"/>
</dbReference>
<accession>A0A7D3VZA7</accession>
<dbReference type="EMBL" id="CP053892">
    <property type="protein sequence ID" value="QKG27180.1"/>
    <property type="molecule type" value="Genomic_DNA"/>
</dbReference>
<dbReference type="AlphaFoldDB" id="A0A7D3VZA7"/>